<keyword evidence="3" id="KW-1185">Reference proteome</keyword>
<dbReference type="Proteomes" id="UP000026961">
    <property type="component" value="Chromosome 10"/>
</dbReference>
<proteinExistence type="predicted"/>
<sequence length="100" mass="10595">MNEPSWPPPSPSTATIRSGGTQAERCVRGWESERTIDLRQQEDGMAKLQYDAQDGGGGGGDGELATVVAALRVYRTDSGVWSTCLLLGCRGLSGTDFNSS</sequence>
<dbReference type="HOGENOM" id="CLU_181784_0_0_1"/>
<accession>A0A0E0BAZ5</accession>
<dbReference type="EnsemblPlants" id="OGLUM10G11160.1">
    <property type="protein sequence ID" value="OGLUM10G11160.1"/>
    <property type="gene ID" value="OGLUM10G11160"/>
</dbReference>
<evidence type="ECO:0000256" key="1">
    <source>
        <dbReference type="SAM" id="MobiDB-lite"/>
    </source>
</evidence>
<reference evidence="2" key="1">
    <citation type="submission" date="2015-04" db="UniProtKB">
        <authorList>
            <consortium name="EnsemblPlants"/>
        </authorList>
    </citation>
    <scope>IDENTIFICATION</scope>
</reference>
<protein>
    <submittedName>
        <fullName evidence="2">Uncharacterized protein</fullName>
    </submittedName>
</protein>
<feature type="region of interest" description="Disordered" evidence="1">
    <location>
        <begin position="1"/>
        <end position="24"/>
    </location>
</feature>
<feature type="compositionally biased region" description="Pro residues" evidence="1">
    <location>
        <begin position="1"/>
        <end position="11"/>
    </location>
</feature>
<evidence type="ECO:0000313" key="3">
    <source>
        <dbReference type="Proteomes" id="UP000026961"/>
    </source>
</evidence>
<reference evidence="2" key="2">
    <citation type="submission" date="2018-05" db="EMBL/GenBank/DDBJ databases">
        <title>OgluRS3 (Oryza glumaepatula Reference Sequence Version 3).</title>
        <authorList>
            <person name="Zhang J."/>
            <person name="Kudrna D."/>
            <person name="Lee S."/>
            <person name="Talag J."/>
            <person name="Welchert J."/>
            <person name="Wing R.A."/>
        </authorList>
    </citation>
    <scope>NUCLEOTIDE SEQUENCE [LARGE SCALE GENOMIC DNA]</scope>
</reference>
<dbReference type="AlphaFoldDB" id="A0A0E0BAZ5"/>
<name>A0A0E0BAZ5_9ORYZ</name>
<organism evidence="2">
    <name type="scientific">Oryza glumipatula</name>
    <dbReference type="NCBI Taxonomy" id="40148"/>
    <lineage>
        <taxon>Eukaryota</taxon>
        <taxon>Viridiplantae</taxon>
        <taxon>Streptophyta</taxon>
        <taxon>Embryophyta</taxon>
        <taxon>Tracheophyta</taxon>
        <taxon>Spermatophyta</taxon>
        <taxon>Magnoliopsida</taxon>
        <taxon>Liliopsida</taxon>
        <taxon>Poales</taxon>
        <taxon>Poaceae</taxon>
        <taxon>BOP clade</taxon>
        <taxon>Oryzoideae</taxon>
        <taxon>Oryzeae</taxon>
        <taxon>Oryzinae</taxon>
        <taxon>Oryza</taxon>
    </lineage>
</organism>
<evidence type="ECO:0000313" key="2">
    <source>
        <dbReference type="EnsemblPlants" id="OGLUM10G11160.1"/>
    </source>
</evidence>
<dbReference type="Gramene" id="OGLUM10G11160.1">
    <property type="protein sequence ID" value="OGLUM10G11160.1"/>
    <property type="gene ID" value="OGLUM10G11160"/>
</dbReference>